<comment type="caution">
    <text evidence="2">The sequence shown here is derived from an EMBL/GenBank/DDBJ whole genome shotgun (WGS) entry which is preliminary data.</text>
</comment>
<dbReference type="Proteomes" id="UP001501470">
    <property type="component" value="Unassembled WGS sequence"/>
</dbReference>
<organism evidence="2 3">
    <name type="scientific">Dactylosporangium maewongense</name>
    <dbReference type="NCBI Taxonomy" id="634393"/>
    <lineage>
        <taxon>Bacteria</taxon>
        <taxon>Bacillati</taxon>
        <taxon>Actinomycetota</taxon>
        <taxon>Actinomycetes</taxon>
        <taxon>Micromonosporales</taxon>
        <taxon>Micromonosporaceae</taxon>
        <taxon>Dactylosporangium</taxon>
    </lineage>
</organism>
<reference evidence="2 3" key="1">
    <citation type="journal article" date="2019" name="Int. J. Syst. Evol. Microbiol.">
        <title>The Global Catalogue of Microorganisms (GCM) 10K type strain sequencing project: providing services to taxonomists for standard genome sequencing and annotation.</title>
        <authorList>
            <consortium name="The Broad Institute Genomics Platform"/>
            <consortium name="The Broad Institute Genome Sequencing Center for Infectious Disease"/>
            <person name="Wu L."/>
            <person name="Ma J."/>
        </authorList>
    </citation>
    <scope>NUCLEOTIDE SEQUENCE [LARGE SCALE GENOMIC DNA]</scope>
    <source>
        <strain evidence="2 3">JCM 15933</strain>
    </source>
</reference>
<name>A0ABN1ZK83_9ACTN</name>
<dbReference type="PANTHER" id="PTHR43460">
    <property type="entry name" value="METHYLTRANSFERASE"/>
    <property type="match status" value="1"/>
</dbReference>
<dbReference type="RefSeq" id="WP_344499124.1">
    <property type="nucleotide sequence ID" value="NZ_BAAAQD010000001.1"/>
</dbReference>
<dbReference type="InterPro" id="IPR052939">
    <property type="entry name" value="23S_rRNA_MeTrnsfrase_RlmA"/>
</dbReference>
<dbReference type="InterPro" id="IPR029063">
    <property type="entry name" value="SAM-dependent_MTases_sf"/>
</dbReference>
<dbReference type="Pfam" id="PF08241">
    <property type="entry name" value="Methyltransf_11"/>
    <property type="match status" value="1"/>
</dbReference>
<accession>A0ABN1ZK83</accession>
<dbReference type="GO" id="GO:0032259">
    <property type="term" value="P:methylation"/>
    <property type="evidence" value="ECO:0007669"/>
    <property type="project" value="UniProtKB-KW"/>
</dbReference>
<evidence type="ECO:0000259" key="1">
    <source>
        <dbReference type="Pfam" id="PF08241"/>
    </source>
</evidence>
<dbReference type="GO" id="GO:0008168">
    <property type="term" value="F:methyltransferase activity"/>
    <property type="evidence" value="ECO:0007669"/>
    <property type="project" value="UniProtKB-KW"/>
</dbReference>
<evidence type="ECO:0000313" key="3">
    <source>
        <dbReference type="Proteomes" id="UP001501470"/>
    </source>
</evidence>
<dbReference type="Gene3D" id="3.40.50.150">
    <property type="entry name" value="Vaccinia Virus protein VP39"/>
    <property type="match status" value="1"/>
</dbReference>
<dbReference type="SUPFAM" id="SSF53335">
    <property type="entry name" value="S-adenosyl-L-methionine-dependent methyltransferases"/>
    <property type="match status" value="1"/>
</dbReference>
<evidence type="ECO:0000313" key="2">
    <source>
        <dbReference type="EMBL" id="GAA1500276.1"/>
    </source>
</evidence>
<dbReference type="InterPro" id="IPR013216">
    <property type="entry name" value="Methyltransf_11"/>
</dbReference>
<protein>
    <submittedName>
        <fullName evidence="2">Class I SAM-dependent methyltransferase</fullName>
    </submittedName>
</protein>
<feature type="domain" description="Methyltransferase type 11" evidence="1">
    <location>
        <begin position="86"/>
        <end position="155"/>
    </location>
</feature>
<keyword evidence="2" id="KW-0489">Methyltransferase</keyword>
<keyword evidence="2" id="KW-0808">Transferase</keyword>
<gene>
    <name evidence="2" type="ORF">GCM10009827_005600</name>
</gene>
<keyword evidence="3" id="KW-1185">Reference proteome</keyword>
<dbReference type="EMBL" id="BAAAQD010000001">
    <property type="protein sequence ID" value="GAA1500276.1"/>
    <property type="molecule type" value="Genomic_DNA"/>
</dbReference>
<sequence length="271" mass="29315">MSEFEALLEEGASAPVEGWDFSWFEGRATEERPPWGYAELLAERYRTAGSALDVQTGGGEVVAWALHRASQRASQRAARTAGRAPSPLAATESWEPNVALATRALAPFGGTVAHVADEDPLPFGDAAFDLVSARHPVVAVWPEIARVLRPGGTYLAQHVGVGSAHEVTEAMLGPTPVGQGRHPDTAAADARAAGLEVRDLREVKLRMEFLDVAAVAVFLRKVIWIVPGFTVAAYREQLRALHERIQAEGPFVAHSTRYLIECRKPHRSDSG</sequence>
<dbReference type="PANTHER" id="PTHR43460:SF1">
    <property type="entry name" value="METHYLTRANSFERASE TYPE 11 DOMAIN-CONTAINING PROTEIN"/>
    <property type="match status" value="1"/>
</dbReference>
<proteinExistence type="predicted"/>